<dbReference type="NCBIfam" id="TIGR03357">
    <property type="entry name" value="VI_zyme"/>
    <property type="match status" value="1"/>
</dbReference>
<dbReference type="PANTHER" id="PTHR38595:SF1">
    <property type="entry name" value="TYPE VI SECRETION SYSTEM COMPONENT TSSE1"/>
    <property type="match status" value="1"/>
</dbReference>
<keyword evidence="3" id="KW-1185">Reference proteome</keyword>
<accession>A0ABS5FVB6</accession>
<dbReference type="SUPFAM" id="SSF160719">
    <property type="entry name" value="gpW/gp25-like"/>
    <property type="match status" value="1"/>
</dbReference>
<dbReference type="Pfam" id="PF04965">
    <property type="entry name" value="GPW_gp25"/>
    <property type="match status" value="1"/>
</dbReference>
<evidence type="ECO:0000313" key="3">
    <source>
        <dbReference type="Proteomes" id="UP001315278"/>
    </source>
</evidence>
<dbReference type="Gene3D" id="3.10.450.40">
    <property type="match status" value="1"/>
</dbReference>
<protein>
    <submittedName>
        <fullName evidence="2">Type VI secretion system baseplate subunit TssE</fullName>
    </submittedName>
</protein>
<evidence type="ECO:0000259" key="1">
    <source>
        <dbReference type="Pfam" id="PF04965"/>
    </source>
</evidence>
<evidence type="ECO:0000313" key="2">
    <source>
        <dbReference type="EMBL" id="MBR0800727.1"/>
    </source>
</evidence>
<name>A0ABS5FVB6_9BRAD</name>
<dbReference type="PANTHER" id="PTHR38595">
    <property type="entry name" value="CYTOPLASMIC PROTEIN-RELATED"/>
    <property type="match status" value="1"/>
</dbReference>
<comment type="caution">
    <text evidence="2">The sequence shown here is derived from an EMBL/GenBank/DDBJ whole genome shotgun (WGS) entry which is preliminary data.</text>
</comment>
<organism evidence="2 3">
    <name type="scientific">Bradyrhizobium jicamae</name>
    <dbReference type="NCBI Taxonomy" id="280332"/>
    <lineage>
        <taxon>Bacteria</taxon>
        <taxon>Pseudomonadati</taxon>
        <taxon>Pseudomonadota</taxon>
        <taxon>Alphaproteobacteria</taxon>
        <taxon>Hyphomicrobiales</taxon>
        <taxon>Nitrobacteraceae</taxon>
        <taxon>Bradyrhizobium</taxon>
    </lineage>
</organism>
<gene>
    <name evidence="2" type="primary">tssE</name>
    <name evidence="2" type="ORF">JQ615_35735</name>
</gene>
<dbReference type="EMBL" id="JAFCJH010000060">
    <property type="protein sequence ID" value="MBR0800727.1"/>
    <property type="molecule type" value="Genomic_DNA"/>
</dbReference>
<dbReference type="InterPro" id="IPR053176">
    <property type="entry name" value="T6SS_TssE1-like"/>
</dbReference>
<sequence>MHVFRAAHAAKDAQKQVDIRDEAGERVIASRRMRVRQVISEPMLRREVTLDLDALLNTIALESTIDDIREAEYVRKSILNFGLPDVTHRTIDEVGVGDISEEIKTAIVKYEPRLAAASIRVERDMSVDPVELKIRFIVRADLTCDPVNAPVEFTADMVDGGKILINRR</sequence>
<reference evidence="3" key="1">
    <citation type="journal article" date="2021" name="ISME J.">
        <title>Evolutionary origin and ecological implication of a unique nif island in free-living Bradyrhizobium lineages.</title>
        <authorList>
            <person name="Tao J."/>
        </authorList>
    </citation>
    <scope>NUCLEOTIDE SEQUENCE [LARGE SCALE GENOMIC DNA]</scope>
    <source>
        <strain evidence="3">SZCCT0434</strain>
    </source>
</reference>
<feature type="domain" description="IraD/Gp25-like" evidence="1">
    <location>
        <begin position="44"/>
        <end position="146"/>
    </location>
</feature>
<proteinExistence type="predicted"/>
<dbReference type="InterPro" id="IPR007048">
    <property type="entry name" value="IraD/Gp25-like"/>
</dbReference>
<dbReference type="Proteomes" id="UP001315278">
    <property type="component" value="Unassembled WGS sequence"/>
</dbReference>
<dbReference type="InterPro" id="IPR017737">
    <property type="entry name" value="TssE1-like"/>
</dbReference>